<organism evidence="1 2">
    <name type="scientific">Rhynocoris fuscipes</name>
    <dbReference type="NCBI Taxonomy" id="488301"/>
    <lineage>
        <taxon>Eukaryota</taxon>
        <taxon>Metazoa</taxon>
        <taxon>Ecdysozoa</taxon>
        <taxon>Arthropoda</taxon>
        <taxon>Hexapoda</taxon>
        <taxon>Insecta</taxon>
        <taxon>Pterygota</taxon>
        <taxon>Neoptera</taxon>
        <taxon>Paraneoptera</taxon>
        <taxon>Hemiptera</taxon>
        <taxon>Heteroptera</taxon>
        <taxon>Panheteroptera</taxon>
        <taxon>Cimicomorpha</taxon>
        <taxon>Reduviidae</taxon>
        <taxon>Harpactorinae</taxon>
        <taxon>Harpactorini</taxon>
        <taxon>Rhynocoris</taxon>
    </lineage>
</organism>
<dbReference type="Proteomes" id="UP001461498">
    <property type="component" value="Unassembled WGS sequence"/>
</dbReference>
<reference evidence="1 2" key="1">
    <citation type="submission" date="2022-12" db="EMBL/GenBank/DDBJ databases">
        <title>Chromosome-level genome assembly of true bugs.</title>
        <authorList>
            <person name="Ma L."/>
            <person name="Li H."/>
        </authorList>
    </citation>
    <scope>NUCLEOTIDE SEQUENCE [LARGE SCALE GENOMIC DNA]</scope>
    <source>
        <strain evidence="1">Lab_2022b</strain>
    </source>
</reference>
<accession>A0AAW1CQ61</accession>
<sequence>MPLVEHKEYEPFSDYDTYPSDELMAAVESTMTLGQTILEQHTPPKYYHQLPEWQNSIDNKRFRLNNNNNNNYDYVNSLNFK</sequence>
<keyword evidence="2" id="KW-1185">Reference proteome</keyword>
<comment type="caution">
    <text evidence="1">The sequence shown here is derived from an EMBL/GenBank/DDBJ whole genome shotgun (WGS) entry which is preliminary data.</text>
</comment>
<proteinExistence type="predicted"/>
<evidence type="ECO:0000313" key="1">
    <source>
        <dbReference type="EMBL" id="KAK9498963.1"/>
    </source>
</evidence>
<dbReference type="AlphaFoldDB" id="A0AAW1CQ61"/>
<name>A0AAW1CQ61_9HEMI</name>
<protein>
    <submittedName>
        <fullName evidence="1">Uncharacterized protein</fullName>
    </submittedName>
</protein>
<evidence type="ECO:0000313" key="2">
    <source>
        <dbReference type="Proteomes" id="UP001461498"/>
    </source>
</evidence>
<gene>
    <name evidence="1" type="ORF">O3M35_003494</name>
</gene>
<dbReference type="EMBL" id="JAPXFL010000012">
    <property type="protein sequence ID" value="KAK9498963.1"/>
    <property type="molecule type" value="Genomic_DNA"/>
</dbReference>